<dbReference type="KEGG" id="kfv:AS188_01545"/>
<comment type="similarity">
    <text evidence="1 2">Belongs to the UPF0225 family.</text>
</comment>
<dbReference type="AlphaFoldDB" id="A0A0U3HUT0"/>
<dbReference type="EMBL" id="CP013254">
    <property type="protein sequence ID" value="ALU38647.1"/>
    <property type="molecule type" value="Genomic_DNA"/>
</dbReference>
<evidence type="ECO:0000313" key="6">
    <source>
        <dbReference type="Proteomes" id="UP000057181"/>
    </source>
</evidence>
<evidence type="ECO:0000259" key="3">
    <source>
        <dbReference type="Pfam" id="PF17775"/>
    </source>
</evidence>
<organism evidence="4 6">
    <name type="scientific">Kocuria flava</name>
    <dbReference type="NCBI Taxonomy" id="446860"/>
    <lineage>
        <taxon>Bacteria</taxon>
        <taxon>Bacillati</taxon>
        <taxon>Actinomycetota</taxon>
        <taxon>Actinomycetes</taxon>
        <taxon>Micrococcales</taxon>
        <taxon>Micrococcaceae</taxon>
        <taxon>Kocuria</taxon>
    </lineage>
</organism>
<dbReference type="InterPro" id="IPR032710">
    <property type="entry name" value="NTF2-like_dom_sf"/>
</dbReference>
<dbReference type="HAMAP" id="MF_00612">
    <property type="entry name" value="UPF0225"/>
    <property type="match status" value="1"/>
</dbReference>
<protein>
    <recommendedName>
        <fullName evidence="2">UPF0225 protein AS188_01545</fullName>
    </recommendedName>
</protein>
<dbReference type="EMBL" id="BJZR01000008">
    <property type="protein sequence ID" value="GEO91234.1"/>
    <property type="molecule type" value="Genomic_DNA"/>
</dbReference>
<dbReference type="RefSeq" id="WP_058857361.1">
    <property type="nucleotide sequence ID" value="NZ_BJZR01000008.1"/>
</dbReference>
<dbReference type="InterPro" id="IPR023006">
    <property type="entry name" value="YchJ-like"/>
</dbReference>
<evidence type="ECO:0000313" key="5">
    <source>
        <dbReference type="EMBL" id="GEO91234.1"/>
    </source>
</evidence>
<dbReference type="Proteomes" id="UP000321155">
    <property type="component" value="Unassembled WGS sequence"/>
</dbReference>
<evidence type="ECO:0000256" key="1">
    <source>
        <dbReference type="ARBA" id="ARBA00010839"/>
    </source>
</evidence>
<dbReference type="InterPro" id="IPR048469">
    <property type="entry name" value="YchJ-like_M"/>
</dbReference>
<proteinExistence type="inferred from homology"/>
<feature type="domain" description="YchJ-like middle NTF2-like" evidence="3">
    <location>
        <begin position="31"/>
        <end position="128"/>
    </location>
</feature>
<dbReference type="Gene3D" id="3.10.450.50">
    <property type="match status" value="1"/>
</dbReference>
<dbReference type="Pfam" id="PF02810">
    <property type="entry name" value="SEC-C"/>
    <property type="match status" value="1"/>
</dbReference>
<name>A0A0U3HUT0_9MICC</name>
<reference evidence="4 6" key="1">
    <citation type="submission" date="2015-11" db="EMBL/GenBank/DDBJ databases">
        <title>Complete Genome Sequence of Kocuria flava strain HO-9041.</title>
        <authorList>
            <person name="Zhou M."/>
            <person name="Dai J."/>
        </authorList>
    </citation>
    <scope>NUCLEOTIDE SEQUENCE [LARGE SCALE GENOMIC DNA]</scope>
    <source>
        <strain evidence="4 6">HO-9041</strain>
    </source>
</reference>
<dbReference type="STRING" id="446860.AS188_01545"/>
<accession>A0A0U3HUT0</accession>
<dbReference type="SUPFAM" id="SSF54427">
    <property type="entry name" value="NTF2-like"/>
    <property type="match status" value="1"/>
</dbReference>
<evidence type="ECO:0000313" key="4">
    <source>
        <dbReference type="EMBL" id="ALU38647.1"/>
    </source>
</evidence>
<evidence type="ECO:0000256" key="2">
    <source>
        <dbReference type="HAMAP-Rule" id="MF_00612"/>
    </source>
</evidence>
<gene>
    <name evidence="4" type="ORF">AS188_01545</name>
    <name evidence="5" type="ORF">KFL01_05400</name>
</gene>
<dbReference type="Proteomes" id="UP000057181">
    <property type="component" value="Chromosome"/>
</dbReference>
<dbReference type="Pfam" id="PF17775">
    <property type="entry name" value="YchJ_M-like"/>
    <property type="match status" value="1"/>
</dbReference>
<dbReference type="OrthoDB" id="21421at2"/>
<sequence>MLDDDARCPCGTGETYGACCGRFHAGRPAPTAELLMRSRFSAFAAGDAAHLLATWHPGTRPAALELDPGRRWYRLDVHGTAAGGPFDDEGWVDFTGHWRGAPGTGQRGAQRESSRFVREDGRWYYVDGVPG</sequence>
<reference evidence="5 7" key="2">
    <citation type="submission" date="2019-07" db="EMBL/GenBank/DDBJ databases">
        <title>Whole genome shotgun sequence of Kocuria flava NBRC 107626.</title>
        <authorList>
            <person name="Hosoyama A."/>
            <person name="Uohara A."/>
            <person name="Ohji S."/>
            <person name="Ichikawa N."/>
        </authorList>
    </citation>
    <scope>NUCLEOTIDE SEQUENCE [LARGE SCALE GENOMIC DNA]</scope>
    <source>
        <strain evidence="5 7">NBRC 107626</strain>
    </source>
</reference>
<evidence type="ECO:0000313" key="7">
    <source>
        <dbReference type="Proteomes" id="UP000321155"/>
    </source>
</evidence>
<dbReference type="InterPro" id="IPR004027">
    <property type="entry name" value="SEC_C_motif"/>
</dbReference>
<keyword evidence="7" id="KW-1185">Reference proteome</keyword>